<dbReference type="EMBL" id="AP019308">
    <property type="protein sequence ID" value="BBH22060.1"/>
    <property type="molecule type" value="Genomic_DNA"/>
</dbReference>
<dbReference type="OrthoDB" id="2974362at2"/>
<dbReference type="InterPro" id="IPR013766">
    <property type="entry name" value="Thioredoxin_domain"/>
</dbReference>
<organism evidence="1 2">
    <name type="scientific">Paenibacillus baekrokdamisoli</name>
    <dbReference type="NCBI Taxonomy" id="1712516"/>
    <lineage>
        <taxon>Bacteria</taxon>
        <taxon>Bacillati</taxon>
        <taxon>Bacillota</taxon>
        <taxon>Bacilli</taxon>
        <taxon>Bacillales</taxon>
        <taxon>Paenibacillaceae</taxon>
        <taxon>Paenibacillus</taxon>
    </lineage>
</organism>
<dbReference type="SUPFAM" id="SSF52833">
    <property type="entry name" value="Thioredoxin-like"/>
    <property type="match status" value="1"/>
</dbReference>
<evidence type="ECO:0000313" key="1">
    <source>
        <dbReference type="EMBL" id="BBH22060.1"/>
    </source>
</evidence>
<dbReference type="PROSITE" id="PS51352">
    <property type="entry name" value="THIOREDOXIN_2"/>
    <property type="match status" value="1"/>
</dbReference>
<dbReference type="RefSeq" id="WP_125659544.1">
    <property type="nucleotide sequence ID" value="NZ_AP019308.1"/>
</dbReference>
<keyword evidence="2" id="KW-1185">Reference proteome</keyword>
<dbReference type="Proteomes" id="UP000275368">
    <property type="component" value="Chromosome"/>
</dbReference>
<dbReference type="KEGG" id="pbk:Back11_34050"/>
<name>A0A3G9IT56_9BACL</name>
<proteinExistence type="predicted"/>
<accession>A0A3G9IT56</accession>
<gene>
    <name evidence="1" type="ORF">Back11_34050</name>
</gene>
<reference evidence="1 2" key="1">
    <citation type="submission" date="2018-11" db="EMBL/GenBank/DDBJ databases">
        <title>Complete genome sequence of Paenibacillus baekrokdamisoli strain KCTC 33723.</title>
        <authorList>
            <person name="Kang S.W."/>
            <person name="Lee K.C."/>
            <person name="Kim K.K."/>
            <person name="Kim J.S."/>
            <person name="Kim D.S."/>
            <person name="Ko S.H."/>
            <person name="Yang S.H."/>
            <person name="Lee J.S."/>
        </authorList>
    </citation>
    <scope>NUCLEOTIDE SEQUENCE [LARGE SCALE GENOMIC DNA]</scope>
    <source>
        <strain evidence="1 2">KCTC 33723</strain>
    </source>
</reference>
<dbReference type="AlphaFoldDB" id="A0A3G9IT56"/>
<dbReference type="Gene3D" id="3.40.30.10">
    <property type="entry name" value="Glutaredoxin"/>
    <property type="match status" value="1"/>
</dbReference>
<sequence>MPVWQQSMLALWLGIAILFILLVRLWRLAHREFAEDGLLPGLTLPPMPVYSLTNDEAEPFATVFEAAEERHTVLLIVDYGCTFCREMMPIVPQLAERYSHLSIKLIIMDKSAEQARMMWSLAGRALPALRVVSDIGVVNKWRLHRFPFAYVINEQGVIVARQSVNKEKVERFLDQLLKRENEILPRRRHYAAKY</sequence>
<protein>
    <submittedName>
        <fullName evidence="1">Uncharacterized protein</fullName>
    </submittedName>
</protein>
<dbReference type="InterPro" id="IPR036249">
    <property type="entry name" value="Thioredoxin-like_sf"/>
</dbReference>
<evidence type="ECO:0000313" key="2">
    <source>
        <dbReference type="Proteomes" id="UP000275368"/>
    </source>
</evidence>